<evidence type="ECO:0000256" key="5">
    <source>
        <dbReference type="ARBA" id="ARBA00022840"/>
    </source>
</evidence>
<dbReference type="PANTHER" id="PTHR43671">
    <property type="entry name" value="SERINE/THREONINE-PROTEIN KINASE NEK"/>
    <property type="match status" value="1"/>
</dbReference>
<dbReference type="OrthoDB" id="3673723at2759"/>
<dbReference type="AlphaFoldDB" id="A0A4Q4QYG5"/>
<evidence type="ECO:0000256" key="3">
    <source>
        <dbReference type="ARBA" id="ARBA00022741"/>
    </source>
</evidence>
<protein>
    <recommendedName>
        <fullName evidence="1">non-specific serine/threonine protein kinase</fullName>
        <ecNumber evidence="1">2.7.11.1</ecNumber>
    </recommendedName>
</protein>
<gene>
    <name evidence="8" type="ORF">AA0113_g9908</name>
</gene>
<dbReference type="PANTHER" id="PTHR43671:SF13">
    <property type="entry name" value="SERINE_THREONINE-PROTEIN KINASE NEK2"/>
    <property type="match status" value="1"/>
</dbReference>
<evidence type="ECO:0000313" key="9">
    <source>
        <dbReference type="Proteomes" id="UP000293823"/>
    </source>
</evidence>
<keyword evidence="2" id="KW-0808">Transferase</keyword>
<dbReference type="EC" id="2.7.11.1" evidence="1"/>
<proteinExistence type="predicted"/>
<dbReference type="InterPro" id="IPR008271">
    <property type="entry name" value="Ser/Thr_kinase_AS"/>
</dbReference>
<accession>A0A4Q4QYG5</accession>
<keyword evidence="9" id="KW-1185">Reference proteome</keyword>
<evidence type="ECO:0000259" key="7">
    <source>
        <dbReference type="PROSITE" id="PS50011"/>
    </source>
</evidence>
<dbReference type="Proteomes" id="UP000293823">
    <property type="component" value="Unassembled WGS sequence"/>
</dbReference>
<evidence type="ECO:0000256" key="1">
    <source>
        <dbReference type="ARBA" id="ARBA00012513"/>
    </source>
</evidence>
<evidence type="ECO:0000313" key="8">
    <source>
        <dbReference type="EMBL" id="RYO48833.1"/>
    </source>
</evidence>
<evidence type="ECO:0000256" key="4">
    <source>
        <dbReference type="ARBA" id="ARBA00022777"/>
    </source>
</evidence>
<comment type="caution">
    <text evidence="8">The sequence shown here is derived from an EMBL/GenBank/DDBJ whole genome shotgun (WGS) entry which is preliminary data.</text>
</comment>
<dbReference type="InterPro" id="IPR050660">
    <property type="entry name" value="NEK_Ser/Thr_kinase"/>
</dbReference>
<dbReference type="GO" id="GO:0005524">
    <property type="term" value="F:ATP binding"/>
    <property type="evidence" value="ECO:0007669"/>
    <property type="project" value="UniProtKB-KW"/>
</dbReference>
<dbReference type="SMART" id="SM00220">
    <property type="entry name" value="S_TKc"/>
    <property type="match status" value="1"/>
</dbReference>
<dbReference type="InterPro" id="IPR000719">
    <property type="entry name" value="Prot_kinase_dom"/>
</dbReference>
<dbReference type="PROSITE" id="PS00108">
    <property type="entry name" value="PROTEIN_KINASE_ST"/>
    <property type="match status" value="1"/>
</dbReference>
<reference evidence="9" key="1">
    <citation type="journal article" date="2019" name="bioRxiv">
        <title>Genomics, evolutionary history and diagnostics of the Alternaria alternata species group including apple and Asian pear pathotypes.</title>
        <authorList>
            <person name="Armitage A.D."/>
            <person name="Cockerton H.M."/>
            <person name="Sreenivasaprasad S."/>
            <person name="Woodhall J.W."/>
            <person name="Lane C.R."/>
            <person name="Harrison R.J."/>
            <person name="Clarkson J.P."/>
        </authorList>
    </citation>
    <scope>NUCLEOTIDE SEQUENCE [LARGE SCALE GENOMIC DNA]</scope>
    <source>
        <strain evidence="9">RGR 97.0016</strain>
    </source>
</reference>
<keyword evidence="5" id="KW-0067">ATP-binding</keyword>
<feature type="domain" description="Protein kinase" evidence="7">
    <location>
        <begin position="191"/>
        <end position="554"/>
    </location>
</feature>
<sequence>MANNPDPRVVNIGGIETYESIDDDDANLYDGLLDNQTKNAFLAMMRHLIRKRGREFPRGSRGRKVVNQWRVKQNYWRKKVYTGQPAATAVRRLSIPPSIAPPMALQAPVASVDHAEVAQQQSQESGATGDATEGDGVDTPTAISEASTGERSPPFYIRNNPKRKRFLAPTVGQRREFYNHQNGNWKFAMTLYQTRLDGSGADKRRFEKGTMPRKSVFLYVRTSDAGVIEDQITVKCLEALDAKEFNDAKHEIRMNQRISELNCSHMIPQRGSTRRSCTRKIHDRSDEEPAPTVFNICSSFAELGTLARVYNGHKHTTPKKPVPEHFIWYLLSQVSKALMALQQGVCSTPNLEGQDQNHKSPIASGEDLDLDATSVAWRPIIHSDIKDANIFLRSDNTQYPAYPRVVLSDFDIAFEQDDEREMDKRKVQGTPGLMPPERDGAGLYEHDGWTPDDWPVSEKSDIWSLAMTAWALMMAHKEESFYENIQKRSEDPEHVQDLRDGTVGSRDSIFPHTLEELPKEYSVRLCQVISRCLRYKPERRMSLEKLRRATDDNLSRLDRMYGDEIRKDKDAIADEFKLEYTTEDSDEWARYAIGQDFVPPRKRRKTDSAGKFEEGLSRLVTNWAPEAVHPRPSTEVQDDVLNLVDDLISSSKEEAIETFRQREAYLTAWRYLCSSIRKYTSSQRDVYVADDITIEVLRRSLERNTKREVLMLLHETVLELALEAASEDRKNGLQTLQHAVMWGLVLWDINAEPVTPRLSDKTEMHRGVASFILDQPSGVPMHEDADSDVSII</sequence>
<keyword evidence="4" id="KW-0418">Kinase</keyword>
<dbReference type="PROSITE" id="PS50011">
    <property type="entry name" value="PROTEIN_KINASE_DOM"/>
    <property type="match status" value="1"/>
</dbReference>
<feature type="region of interest" description="Disordered" evidence="6">
    <location>
        <begin position="110"/>
        <end position="161"/>
    </location>
</feature>
<dbReference type="InterPro" id="IPR011009">
    <property type="entry name" value="Kinase-like_dom_sf"/>
</dbReference>
<dbReference type="EMBL" id="PEJP01000047">
    <property type="protein sequence ID" value="RYO48833.1"/>
    <property type="molecule type" value="Genomic_DNA"/>
</dbReference>
<keyword evidence="3" id="KW-0547">Nucleotide-binding</keyword>
<dbReference type="GO" id="GO:0004674">
    <property type="term" value="F:protein serine/threonine kinase activity"/>
    <property type="evidence" value="ECO:0007669"/>
    <property type="project" value="UniProtKB-EC"/>
</dbReference>
<organism evidence="8 9">
    <name type="scientific">Alternaria arborescens</name>
    <dbReference type="NCBI Taxonomy" id="156630"/>
    <lineage>
        <taxon>Eukaryota</taxon>
        <taxon>Fungi</taxon>
        <taxon>Dikarya</taxon>
        <taxon>Ascomycota</taxon>
        <taxon>Pezizomycotina</taxon>
        <taxon>Dothideomycetes</taxon>
        <taxon>Pleosporomycetidae</taxon>
        <taxon>Pleosporales</taxon>
        <taxon>Pleosporineae</taxon>
        <taxon>Pleosporaceae</taxon>
        <taxon>Alternaria</taxon>
        <taxon>Alternaria sect. Alternaria</taxon>
    </lineage>
</organism>
<evidence type="ECO:0000256" key="2">
    <source>
        <dbReference type="ARBA" id="ARBA00022679"/>
    </source>
</evidence>
<feature type="compositionally biased region" description="Polar residues" evidence="6">
    <location>
        <begin position="141"/>
        <end position="150"/>
    </location>
</feature>
<dbReference type="SUPFAM" id="SSF56112">
    <property type="entry name" value="Protein kinase-like (PK-like)"/>
    <property type="match status" value="1"/>
</dbReference>
<name>A0A4Q4QYG5_9PLEO</name>
<dbReference type="Gene3D" id="1.10.510.10">
    <property type="entry name" value="Transferase(Phosphotransferase) domain 1"/>
    <property type="match status" value="1"/>
</dbReference>
<dbReference type="Pfam" id="PF00069">
    <property type="entry name" value="Pkinase"/>
    <property type="match status" value="1"/>
</dbReference>
<evidence type="ECO:0000256" key="6">
    <source>
        <dbReference type="SAM" id="MobiDB-lite"/>
    </source>
</evidence>